<dbReference type="InterPro" id="IPR041532">
    <property type="entry name" value="RlmI-like_PUA"/>
</dbReference>
<keyword evidence="5" id="KW-0949">S-adenosyl-L-methionine</keyword>
<dbReference type="Gene3D" id="3.30.750.80">
    <property type="entry name" value="RNA methyltransferase domain (HRMD) like"/>
    <property type="match status" value="1"/>
</dbReference>
<dbReference type="Pfam" id="PF10672">
    <property type="entry name" value="Methyltrans_SAM"/>
    <property type="match status" value="1"/>
</dbReference>
<dbReference type="Proteomes" id="UP000885931">
    <property type="component" value="Unassembled WGS sequence"/>
</dbReference>
<dbReference type="GO" id="GO:0003723">
    <property type="term" value="F:RNA binding"/>
    <property type="evidence" value="ECO:0007669"/>
    <property type="project" value="InterPro"/>
</dbReference>
<evidence type="ECO:0000256" key="2">
    <source>
        <dbReference type="ARBA" id="ARBA00022490"/>
    </source>
</evidence>
<dbReference type="InterPro" id="IPR015947">
    <property type="entry name" value="PUA-like_sf"/>
</dbReference>
<accession>A0A7C0XA72</accession>
<protein>
    <submittedName>
        <fullName evidence="9">Class I SAM-dependent rRNA methyltransferase</fullName>
    </submittedName>
</protein>
<dbReference type="CDD" id="cd21153">
    <property type="entry name" value="PUA_RlmI"/>
    <property type="match status" value="1"/>
</dbReference>
<evidence type="ECO:0000259" key="7">
    <source>
        <dbReference type="Pfam" id="PF10672"/>
    </source>
</evidence>
<dbReference type="Gene3D" id="2.30.130.10">
    <property type="entry name" value="PUA domain"/>
    <property type="match status" value="1"/>
</dbReference>
<evidence type="ECO:0000313" key="9">
    <source>
        <dbReference type="EMBL" id="HDM89905.1"/>
    </source>
</evidence>
<evidence type="ECO:0000256" key="1">
    <source>
        <dbReference type="ARBA" id="ARBA00004496"/>
    </source>
</evidence>
<feature type="domain" description="RlmI-like PUA" evidence="8">
    <location>
        <begin position="9"/>
        <end position="63"/>
    </location>
</feature>
<dbReference type="PANTHER" id="PTHR42873:SF1">
    <property type="entry name" value="S-ADENOSYLMETHIONINE-DEPENDENT METHYLTRANSFERASE DOMAIN-CONTAINING PROTEIN"/>
    <property type="match status" value="1"/>
</dbReference>
<evidence type="ECO:0000259" key="8">
    <source>
        <dbReference type="Pfam" id="PF17785"/>
    </source>
</evidence>
<comment type="caution">
    <text evidence="9">The sequence shown here is derived from an EMBL/GenBank/DDBJ whole genome shotgun (WGS) entry which is preliminary data.</text>
</comment>
<dbReference type="PROSITE" id="PS50890">
    <property type="entry name" value="PUA"/>
    <property type="match status" value="1"/>
</dbReference>
<dbReference type="Gene3D" id="3.40.50.150">
    <property type="entry name" value="Vaccinia Virus protein VP39"/>
    <property type="match status" value="1"/>
</dbReference>
<keyword evidence="3 9" id="KW-0489">Methyltransferase</keyword>
<dbReference type="GO" id="GO:0032259">
    <property type="term" value="P:methylation"/>
    <property type="evidence" value="ECO:0007669"/>
    <property type="project" value="UniProtKB-KW"/>
</dbReference>
<dbReference type="InterPro" id="IPR029063">
    <property type="entry name" value="SAM-dependent_MTases_sf"/>
</dbReference>
<gene>
    <name evidence="9" type="ORF">ENG67_01715</name>
</gene>
<feature type="domain" description="S-adenosylmethionine-dependent methyltransferase" evidence="7">
    <location>
        <begin position="167"/>
        <end position="366"/>
    </location>
</feature>
<dbReference type="CDD" id="cd02440">
    <property type="entry name" value="AdoMet_MTases"/>
    <property type="match status" value="1"/>
</dbReference>
<evidence type="ECO:0000256" key="4">
    <source>
        <dbReference type="ARBA" id="ARBA00022679"/>
    </source>
</evidence>
<dbReference type="InterPro" id="IPR036974">
    <property type="entry name" value="PUA_sf"/>
</dbReference>
<organism evidence="9">
    <name type="scientific">candidate division WOR-3 bacterium</name>
    <dbReference type="NCBI Taxonomy" id="2052148"/>
    <lineage>
        <taxon>Bacteria</taxon>
        <taxon>Bacteria division WOR-3</taxon>
    </lineage>
</organism>
<comment type="similarity">
    <text evidence="6">Belongs to the methyltransferase superfamily. RlmI family.</text>
</comment>
<keyword evidence="4" id="KW-0808">Transferase</keyword>
<comment type="subcellular location">
    <subcellularLocation>
        <location evidence="1">Cytoplasm</location>
    </subcellularLocation>
</comment>
<dbReference type="AlphaFoldDB" id="A0A7C0XA72"/>
<dbReference type="Pfam" id="PF17785">
    <property type="entry name" value="PUA_3"/>
    <property type="match status" value="1"/>
</dbReference>
<dbReference type="EMBL" id="DRBW01000063">
    <property type="protein sequence ID" value="HDM89905.1"/>
    <property type="molecule type" value="Genomic_DNA"/>
</dbReference>
<dbReference type="PANTHER" id="PTHR42873">
    <property type="entry name" value="RIBOSOMAL RNA LARGE SUBUNIT METHYLTRANSFERASE"/>
    <property type="match status" value="1"/>
</dbReference>
<evidence type="ECO:0000256" key="6">
    <source>
        <dbReference type="ARBA" id="ARBA00038091"/>
    </source>
</evidence>
<evidence type="ECO:0000256" key="3">
    <source>
        <dbReference type="ARBA" id="ARBA00022603"/>
    </source>
</evidence>
<keyword evidence="2" id="KW-0963">Cytoplasm</keyword>
<evidence type="ECO:0000256" key="5">
    <source>
        <dbReference type="ARBA" id="ARBA00022691"/>
    </source>
</evidence>
<dbReference type="SUPFAM" id="SSF53335">
    <property type="entry name" value="S-adenosyl-L-methionine-dependent methyltransferases"/>
    <property type="match status" value="1"/>
</dbReference>
<sequence>MKRVTVKGKKWYYFHPWIYAKSLVDDGEASPGECVEVYTTRGQFLGSAFFNPHSKIVLRFYSREKREFDYHFVRNKLERALEWRRSLYPGENSFRVLFGESDGVPGLVVDKYGDGLVIQVLSYGVERHKKDVIYALQDLFSPSFIFEKGDSSLRAEEGLPLADRLHHGEIPESLQIEVSGLKYLVDIAGGQKTGFYFDQRENRERVASLVKGTRALDIFSYTGGFTLHLLKAGFSRVYAVDRSKSALALLMKNVELNSFERERVVPIEKEAFQFLDEMLLSGIKFDVIILDPPSFARKRGQVEEAVNGFKVLHDRAIRLLEPGGYIVTFSCSHYITDEALLESFTVPAMNLRRHFVLLERLGQAKDHPVLLGFRESEYLKGFVLKETV</sequence>
<reference evidence="9" key="1">
    <citation type="journal article" date="2020" name="mSystems">
        <title>Genome- and Community-Level Interaction Insights into Carbon Utilization and Element Cycling Functions of Hydrothermarchaeota in Hydrothermal Sediment.</title>
        <authorList>
            <person name="Zhou Z."/>
            <person name="Liu Y."/>
            <person name="Xu W."/>
            <person name="Pan J."/>
            <person name="Luo Z.H."/>
            <person name="Li M."/>
        </authorList>
    </citation>
    <scope>NUCLEOTIDE SEQUENCE [LARGE SCALE GENOMIC DNA]</scope>
    <source>
        <strain evidence="9">HyVt-237</strain>
    </source>
</reference>
<dbReference type="GO" id="GO:0005737">
    <property type="term" value="C:cytoplasm"/>
    <property type="evidence" value="ECO:0007669"/>
    <property type="project" value="UniProtKB-SubCell"/>
</dbReference>
<proteinExistence type="inferred from homology"/>
<name>A0A7C0XA72_UNCW3</name>
<dbReference type="SUPFAM" id="SSF88697">
    <property type="entry name" value="PUA domain-like"/>
    <property type="match status" value="1"/>
</dbReference>
<dbReference type="CDD" id="cd11572">
    <property type="entry name" value="RlmI_M_like"/>
    <property type="match status" value="1"/>
</dbReference>
<dbReference type="GO" id="GO:0008168">
    <property type="term" value="F:methyltransferase activity"/>
    <property type="evidence" value="ECO:0007669"/>
    <property type="project" value="UniProtKB-KW"/>
</dbReference>
<dbReference type="InterPro" id="IPR019614">
    <property type="entry name" value="SAM-dep_methyl-trfase"/>
</dbReference>